<reference evidence="3 4" key="1">
    <citation type="journal article" date="2002" name="Int. J. Syst. Evol. Microbiol.">
        <title>Sphingopyxis witflariensis sp. nov., isolated from activated sludge.</title>
        <authorList>
            <person name="Kampfer P."/>
            <person name="Witzenberger R."/>
            <person name="Denner E.B."/>
            <person name="Busse H.J."/>
            <person name="Neef A."/>
        </authorList>
    </citation>
    <scope>NUCLEOTIDE SEQUENCE [LARGE SCALE GENOMIC DNA]</scope>
    <source>
        <strain evidence="3 4">DSM 14551</strain>
    </source>
</reference>
<sequence length="780" mass="82863">MPGSLHLPVHFRWATLLTAALMAPALAHAADGNAGYGALPPPPQSIDVSANQQLELELFVNGMRSGIIAAVAKQGARFQLRTDDMRRAGLQLSTADEVLFLDSLDGVRADYDAPLQQLHLTVSPEYLPNQRIGRAAKKFEPAKYDMGALLNYDVYVSGGGTAPTQASLWHEIRVFGPAGTISTTGALRSGRARNYVRFDTYWRWSDEQSMTTVEAGDIITRSLSWAPAVRLGGLQVSRDFSVRPDVVTYPLPEFAGSAALPSAVELVVGGQRISGADVNPGPFALDTLPPINGYGEANLIVTDMHGRSVATTMPFYVSSALLRPGLTDYAVAAGSFRRNYGTRNFDYGAAAASASARHGVTDSVTLEVRAEVADDMRLAGGGGVVKLGNFGVLSASYSRSFRKEADGGELMIGYDFQTRGFSIGLRHSRRDGDYTNLGLLDRGDRDGWERLTAATASLSLGHAGTLGIGYFDLQQERGRNARLANVAWAVPLWGESRLYTSLSRDFIDRSWSGALTLSVALGGGTFAAGVAQGADGRTGLRADYSRAAPIEGGFGWNASAASEDGASPYWRGDMTWRMQPVQLRAGVYGRDDVTGWAGVSGSLVFMDDAVFAANRVSDAFAVVSTNGEPGIPVRYENQLIGTTNKRGQLLVPSASAYYSARYDIDTLALPANVKASVVSQQVAVAAGSGHVIRFPVEHLTAARATITTAAGEPLPAGSTAIINGTISTYIGWDGLLFIEQAATENLVEVKLPDGGTCRAAFAADPKADDIIELGNLTCRP</sequence>
<evidence type="ECO:0000259" key="2">
    <source>
        <dbReference type="Pfam" id="PF13953"/>
    </source>
</evidence>
<comment type="caution">
    <text evidence="3">The sequence shown here is derived from an EMBL/GenBank/DDBJ whole genome shotgun (WGS) entry which is preliminary data.</text>
</comment>
<evidence type="ECO:0000313" key="4">
    <source>
        <dbReference type="Proteomes" id="UP000197097"/>
    </source>
</evidence>
<dbReference type="GO" id="GO:0015473">
    <property type="term" value="F:fimbrial usher porin activity"/>
    <property type="evidence" value="ECO:0007669"/>
    <property type="project" value="InterPro"/>
</dbReference>
<dbReference type="AlphaFoldDB" id="A0A246JYD4"/>
<dbReference type="PANTHER" id="PTHR30451:SF5">
    <property type="entry name" value="SLR0019 PROTEIN"/>
    <property type="match status" value="1"/>
</dbReference>
<protein>
    <submittedName>
        <fullName evidence="3">Fimbrial assembly protein</fullName>
    </submittedName>
</protein>
<dbReference type="Pfam" id="PF13953">
    <property type="entry name" value="PapC_C"/>
    <property type="match status" value="1"/>
</dbReference>
<dbReference type="Gene3D" id="2.60.40.2610">
    <property type="entry name" value="Outer membrane usher protein FimD, plug domain"/>
    <property type="match status" value="1"/>
</dbReference>
<evidence type="ECO:0000256" key="1">
    <source>
        <dbReference type="SAM" id="SignalP"/>
    </source>
</evidence>
<dbReference type="Proteomes" id="UP000197097">
    <property type="component" value="Unassembled WGS sequence"/>
</dbReference>
<name>A0A246JYD4_9SPHN</name>
<keyword evidence="4" id="KW-1185">Reference proteome</keyword>
<feature type="domain" description="PapC-like C-terminal" evidence="2">
    <location>
        <begin position="705"/>
        <end position="762"/>
    </location>
</feature>
<proteinExistence type="predicted"/>
<dbReference type="Pfam" id="PF00577">
    <property type="entry name" value="Usher"/>
    <property type="match status" value="2"/>
</dbReference>
<gene>
    <name evidence="3" type="ORF">CDQ91_06620</name>
</gene>
<dbReference type="Gene3D" id="2.60.40.3110">
    <property type="match status" value="1"/>
</dbReference>
<dbReference type="OrthoDB" id="8587at2"/>
<dbReference type="PANTHER" id="PTHR30451">
    <property type="entry name" value="OUTER MEMBRANE USHER PROTEIN"/>
    <property type="match status" value="1"/>
</dbReference>
<dbReference type="InterPro" id="IPR000015">
    <property type="entry name" value="Fimb_usher"/>
</dbReference>
<dbReference type="RefSeq" id="WP_088471962.1">
    <property type="nucleotide sequence ID" value="NZ_NISJ01000003.1"/>
</dbReference>
<accession>A0A246JYD4</accession>
<dbReference type="EMBL" id="NISJ01000003">
    <property type="protein sequence ID" value="OWQ98191.1"/>
    <property type="molecule type" value="Genomic_DNA"/>
</dbReference>
<keyword evidence="1" id="KW-0732">Signal</keyword>
<organism evidence="3 4">
    <name type="scientific">Sphingopyxis witflariensis</name>
    <dbReference type="NCBI Taxonomy" id="173675"/>
    <lineage>
        <taxon>Bacteria</taxon>
        <taxon>Pseudomonadati</taxon>
        <taxon>Pseudomonadota</taxon>
        <taxon>Alphaproteobacteria</taxon>
        <taxon>Sphingomonadales</taxon>
        <taxon>Sphingomonadaceae</taxon>
        <taxon>Sphingopyxis</taxon>
    </lineage>
</organism>
<dbReference type="InterPro" id="IPR025949">
    <property type="entry name" value="PapC-like_C"/>
</dbReference>
<feature type="chain" id="PRO_5012715686" evidence="1">
    <location>
        <begin position="30"/>
        <end position="780"/>
    </location>
</feature>
<dbReference type="GO" id="GO:0009297">
    <property type="term" value="P:pilus assembly"/>
    <property type="evidence" value="ECO:0007669"/>
    <property type="project" value="InterPro"/>
</dbReference>
<feature type="signal peptide" evidence="1">
    <location>
        <begin position="1"/>
        <end position="29"/>
    </location>
</feature>
<evidence type="ECO:0000313" key="3">
    <source>
        <dbReference type="EMBL" id="OWQ98191.1"/>
    </source>
</evidence>
<dbReference type="GO" id="GO:0009279">
    <property type="term" value="C:cell outer membrane"/>
    <property type="evidence" value="ECO:0007669"/>
    <property type="project" value="TreeGrafter"/>
</dbReference>
<dbReference type="InterPro" id="IPR042186">
    <property type="entry name" value="FimD_plug_dom"/>
</dbReference>